<dbReference type="InterPro" id="IPR019799">
    <property type="entry name" value="Glyco_hydro_22_CS"/>
</dbReference>
<dbReference type="OrthoDB" id="17373at2759"/>
<dbReference type="SMART" id="SM00263">
    <property type="entry name" value="LYZ1"/>
    <property type="match status" value="1"/>
</dbReference>
<sequence>MKLLVLLLLVGVANAMYYSNCELASTLQAAGMDGYNGVSLANWVCLAFSESSYNTQAIDYDSDGSTDYGIFQINDRWWCSNGVFPSYNGCGISCSELMTDNISADIACAKIIVDQQGISAWVGWQNNCEGQDVSQYIAGCSL</sequence>
<reference evidence="7" key="2">
    <citation type="journal article" date="2014" name="Nat. Commun.">
        <title>The cavefish genome reveals candidate genes for eye loss.</title>
        <authorList>
            <person name="McGaugh S.E."/>
            <person name="Gross J.B."/>
            <person name="Aken B."/>
            <person name="Blin M."/>
            <person name="Borowsky R."/>
            <person name="Chalopin D."/>
            <person name="Hinaux H."/>
            <person name="Jeffery W.R."/>
            <person name="Keene A."/>
            <person name="Ma L."/>
            <person name="Minx P."/>
            <person name="Murphy D."/>
            <person name="O'Quin K.E."/>
            <person name="Retaux S."/>
            <person name="Rohner N."/>
            <person name="Searle S.M."/>
            <person name="Stahl B.A."/>
            <person name="Tabin C."/>
            <person name="Volff J.N."/>
            <person name="Yoshizawa M."/>
            <person name="Warren W.C."/>
        </authorList>
    </citation>
    <scope>NUCLEOTIDE SEQUENCE [LARGE SCALE GENOMIC DNA]</scope>
    <source>
        <strain evidence="7">female</strain>
    </source>
</reference>
<dbReference type="Proteomes" id="UP000018467">
    <property type="component" value="Unassembled WGS sequence"/>
</dbReference>
<dbReference type="FunFam" id="1.10.530.10:FF:000001">
    <property type="entry name" value="Lysozyme C"/>
    <property type="match status" value="1"/>
</dbReference>
<dbReference type="InParanoid" id="A0A3B1IPM3"/>
<reference evidence="7" key="1">
    <citation type="submission" date="2013-03" db="EMBL/GenBank/DDBJ databases">
        <authorList>
            <person name="Jeffery W."/>
            <person name="Warren W."/>
            <person name="Wilson R.K."/>
        </authorList>
    </citation>
    <scope>NUCLEOTIDE SEQUENCE</scope>
    <source>
        <strain evidence="7">female</strain>
    </source>
</reference>
<dbReference type="GeneTree" id="ENSGT00940000153832"/>
<keyword evidence="2" id="KW-1015">Disulfide bond</keyword>
<dbReference type="InterPro" id="IPR023346">
    <property type="entry name" value="Lysozyme-like_dom_sf"/>
</dbReference>
<feature type="domain" description="Glycosyl hydrolases family 22 (GH22)" evidence="5">
    <location>
        <begin position="90"/>
        <end position="108"/>
    </location>
</feature>
<dbReference type="Pfam" id="PF00062">
    <property type="entry name" value="Lys"/>
    <property type="match status" value="1"/>
</dbReference>
<dbReference type="InterPro" id="IPR001916">
    <property type="entry name" value="Glyco_hydro_22"/>
</dbReference>
<dbReference type="CDD" id="cd16897">
    <property type="entry name" value="LYZ_C"/>
    <property type="match status" value="1"/>
</dbReference>
<dbReference type="PANTHER" id="PTHR11407:SF69">
    <property type="entry name" value="LYSOZYME C, MILK ISOZYME"/>
    <property type="match status" value="1"/>
</dbReference>
<name>A0A3B1IPM3_ASTMX</name>
<dbReference type="PRINTS" id="PR00137">
    <property type="entry name" value="LYSOZYME"/>
</dbReference>
<comment type="similarity">
    <text evidence="1 3">Belongs to the glycosyl hydrolase 22 family.</text>
</comment>
<keyword evidence="4" id="KW-0732">Signal</keyword>
<dbReference type="GeneID" id="103025635"/>
<accession>A0A3B1IPM3</accession>
<dbReference type="InterPro" id="IPR000974">
    <property type="entry name" value="Glyco_hydro_22_lys"/>
</dbReference>
<evidence type="ECO:0000256" key="4">
    <source>
        <dbReference type="SAM" id="SignalP"/>
    </source>
</evidence>
<feature type="signal peptide" evidence="4">
    <location>
        <begin position="1"/>
        <end position="15"/>
    </location>
</feature>
<dbReference type="Ensembl" id="ENSAMXT00000032044.1">
    <property type="protein sequence ID" value="ENSAMXP00000031199.1"/>
    <property type="gene ID" value="ENSAMXG00000011433.2"/>
</dbReference>
<reference evidence="6" key="3">
    <citation type="submission" date="2025-08" db="UniProtKB">
        <authorList>
            <consortium name="Ensembl"/>
        </authorList>
    </citation>
    <scope>IDENTIFICATION</scope>
</reference>
<dbReference type="RefSeq" id="XP_007255385.1">
    <property type="nucleotide sequence ID" value="XM_007255323.2"/>
</dbReference>
<proteinExistence type="inferred from homology"/>
<keyword evidence="7" id="KW-1185">Reference proteome</keyword>
<evidence type="ECO:0000256" key="2">
    <source>
        <dbReference type="ARBA" id="ARBA00023157"/>
    </source>
</evidence>
<dbReference type="PROSITE" id="PS00128">
    <property type="entry name" value="GLYCOSYL_HYDROL_F22_1"/>
    <property type="match status" value="1"/>
</dbReference>
<organism evidence="6 7">
    <name type="scientific">Astyanax mexicanus</name>
    <name type="common">Blind cave fish</name>
    <name type="synonym">Astyanax fasciatus mexicanus</name>
    <dbReference type="NCBI Taxonomy" id="7994"/>
    <lineage>
        <taxon>Eukaryota</taxon>
        <taxon>Metazoa</taxon>
        <taxon>Chordata</taxon>
        <taxon>Craniata</taxon>
        <taxon>Vertebrata</taxon>
        <taxon>Euteleostomi</taxon>
        <taxon>Actinopterygii</taxon>
        <taxon>Neopterygii</taxon>
        <taxon>Teleostei</taxon>
        <taxon>Ostariophysi</taxon>
        <taxon>Characiformes</taxon>
        <taxon>Characoidei</taxon>
        <taxon>Acestrorhamphidae</taxon>
        <taxon>Acestrorhamphinae</taxon>
        <taxon>Astyanax</taxon>
    </lineage>
</organism>
<feature type="chain" id="PRO_5017313653" evidence="4">
    <location>
        <begin position="16"/>
        <end position="142"/>
    </location>
</feature>
<dbReference type="KEGG" id="amex:103025635"/>
<dbReference type="PRINTS" id="PR00135">
    <property type="entry name" value="LYZLACT"/>
</dbReference>
<dbReference type="AlphaFoldDB" id="A0A3B1IPM3"/>
<dbReference type="Bgee" id="ENSAMXG00000011433">
    <property type="expression patterns" value="Expressed in testis and 3 other cell types or tissues"/>
</dbReference>
<dbReference type="GO" id="GO:0003796">
    <property type="term" value="F:lysozyme activity"/>
    <property type="evidence" value="ECO:0007669"/>
    <property type="project" value="InterPro"/>
</dbReference>
<evidence type="ECO:0000313" key="7">
    <source>
        <dbReference type="Proteomes" id="UP000018467"/>
    </source>
</evidence>
<dbReference type="SUPFAM" id="SSF53955">
    <property type="entry name" value="Lysozyme-like"/>
    <property type="match status" value="1"/>
</dbReference>
<reference evidence="6" key="4">
    <citation type="submission" date="2025-09" db="UniProtKB">
        <authorList>
            <consortium name="Ensembl"/>
        </authorList>
    </citation>
    <scope>IDENTIFICATION</scope>
</reference>
<protein>
    <submittedName>
        <fullName evidence="6">Lysozyme</fullName>
    </submittedName>
</protein>
<evidence type="ECO:0000256" key="3">
    <source>
        <dbReference type="RuleBase" id="RU004440"/>
    </source>
</evidence>
<evidence type="ECO:0000256" key="1">
    <source>
        <dbReference type="ARBA" id="ARBA00010859"/>
    </source>
</evidence>
<dbReference type="STRING" id="7994.ENSAMXP00000031199"/>
<dbReference type="PANTHER" id="PTHR11407">
    <property type="entry name" value="LYSOZYME C"/>
    <property type="match status" value="1"/>
</dbReference>
<dbReference type="Gene3D" id="1.10.530.10">
    <property type="match status" value="1"/>
</dbReference>
<evidence type="ECO:0000313" key="6">
    <source>
        <dbReference type="Ensembl" id="ENSAMXP00000031199.1"/>
    </source>
</evidence>
<evidence type="ECO:0000259" key="5">
    <source>
        <dbReference type="PROSITE" id="PS00128"/>
    </source>
</evidence>
<dbReference type="PROSITE" id="PS51348">
    <property type="entry name" value="GLYCOSYL_HYDROL_F22_2"/>
    <property type="match status" value="1"/>
</dbReference>